<keyword evidence="2" id="KW-0255">Endonuclease</keyword>
<dbReference type="PATRIC" id="fig|272844.11.peg.1098"/>
<protein>
    <submittedName>
        <fullName evidence="2">Predicted AP endonuclease</fullName>
    </submittedName>
</protein>
<evidence type="ECO:0000313" key="4">
    <source>
        <dbReference type="Proteomes" id="UP000000810"/>
    </source>
</evidence>
<dbReference type="Proteomes" id="UP000009139">
    <property type="component" value="Chromosome"/>
</dbReference>
<reference evidence="2" key="2">
    <citation type="journal article" date="2000" name="J. Mol. Biol.">
        <title>Archaeal homologs of eukaryotic methylation guide small nucleolar RNAs: lessons from the Pyrococcus genomes.</title>
        <authorList>
            <person name="Gaspin C."/>
            <person name="Cavaille J."/>
            <person name="Erauso G."/>
        </authorList>
    </citation>
    <scope>NUCLEOTIDE SEQUENCE</scope>
    <source>
        <strain evidence="2">Orsay</strain>
    </source>
</reference>
<name>Q9UZV0_PYRAB</name>
<reference evidence="2" key="1">
    <citation type="submission" date="1999-07" db="EMBL/GenBank/DDBJ databases">
        <authorList>
            <person name="Genoscope"/>
        </authorList>
    </citation>
    <scope>NUCLEOTIDE SEQUENCE</scope>
    <source>
        <strain evidence="2">Orsay</strain>
    </source>
</reference>
<reference evidence="3 5" key="5">
    <citation type="journal article" date="2012" name="Curr. Microbiol.">
        <title>Re-annotation of two hyperthermophilic archaea Pyrococcus abyssi GE5 and Pyrococcus furiosus DSM 3638.</title>
        <authorList>
            <person name="Gao J."/>
            <person name="Wang J."/>
        </authorList>
    </citation>
    <scope>GENOME REANNOTATION</scope>
    <source>
        <strain evidence="3">GE5</strain>
        <strain evidence="5">GE5 / Orsay</strain>
    </source>
</reference>
<dbReference type="STRING" id="272844.PAB0697"/>
<evidence type="ECO:0000313" key="2">
    <source>
        <dbReference type="EMBL" id="CAB49956.1"/>
    </source>
</evidence>
<dbReference type="EMBL" id="HE613800">
    <property type="protein sequence ID" value="CCE70455.1"/>
    <property type="molecule type" value="Genomic_DNA"/>
</dbReference>
<gene>
    <name evidence="2" type="ordered locus">PAB0697</name>
</gene>
<keyword evidence="2" id="KW-0540">Nuclease</keyword>
<keyword evidence="2" id="KW-0378">Hydrolase</keyword>
<dbReference type="OrthoDB" id="372143at2157"/>
<evidence type="ECO:0000313" key="5">
    <source>
        <dbReference type="Proteomes" id="UP000009139"/>
    </source>
</evidence>
<accession>Q9UZV0</accession>
<dbReference type="InterPro" id="IPR036237">
    <property type="entry name" value="Xyl_isomerase-like_sf"/>
</dbReference>
<dbReference type="GO" id="GO:0004519">
    <property type="term" value="F:endonuclease activity"/>
    <property type="evidence" value="ECO:0007669"/>
    <property type="project" value="UniProtKB-KW"/>
</dbReference>
<proteinExistence type="predicted"/>
<dbReference type="PIR" id="G75081">
    <property type="entry name" value="G75081"/>
</dbReference>
<dbReference type="Proteomes" id="UP000000810">
    <property type="component" value="Chromosome"/>
</dbReference>
<dbReference type="Pfam" id="PF01261">
    <property type="entry name" value="AP_endonuc_2"/>
    <property type="match status" value="1"/>
</dbReference>
<dbReference type="KEGG" id="pab:PAB0697"/>
<evidence type="ECO:0000313" key="3">
    <source>
        <dbReference type="EMBL" id="CCE70455.1"/>
    </source>
</evidence>
<feature type="domain" description="Xylose isomerase-like TIM barrel" evidence="1">
    <location>
        <begin position="44"/>
        <end position="244"/>
    </location>
</feature>
<sequence>MKVKIGISSSAITEFSGAGVPLDDIKVDVIELDLREVGIIGREGEIRKSLLESLPEVNAEIILHAPNQVNLGVYSRANILIMRSTFKVASYLDSNYVIVHGGKIKISYHKSFVNLKAQLEELVKLSRDYSVNILLENFISGLLIFPHEFLPFLELGINQCFDIGHAFLSSRFYGLPMKEFLKVGNVELLEIHDNMGIGDDHLPPGNGIIGESYIMKVLREVSPRMAVLEVKKFSNEEEVIRGLNLLEGVRR</sequence>
<organism evidence="2 4">
    <name type="scientific">Pyrococcus abyssi (strain GE5 / Orsay)</name>
    <dbReference type="NCBI Taxonomy" id="272844"/>
    <lineage>
        <taxon>Archaea</taxon>
        <taxon>Methanobacteriati</taxon>
        <taxon>Methanobacteriota</taxon>
        <taxon>Thermococci</taxon>
        <taxon>Thermococcales</taxon>
        <taxon>Thermococcaceae</taxon>
        <taxon>Pyrococcus</taxon>
    </lineage>
</organism>
<dbReference type="SUPFAM" id="SSF51658">
    <property type="entry name" value="Xylose isomerase-like"/>
    <property type="match status" value="1"/>
</dbReference>
<dbReference type="InterPro" id="IPR013022">
    <property type="entry name" value="Xyl_isomerase-like_TIM-brl"/>
</dbReference>
<reference evidence="2" key="3">
    <citation type="journal article" date="2001" name="Genome Res.">
        <title>Genome evolution at the genus level: comparison of three complete genomes of hyperthermophilic archaea.</title>
        <authorList>
            <person name="Lecompte O."/>
            <person name="Ripp R."/>
            <person name="Puzos-Barbe V."/>
            <person name="Duprat S."/>
            <person name="Heilig R."/>
            <person name="Dietrich J."/>
            <person name="Thierry J.C."/>
            <person name="Poch O."/>
        </authorList>
    </citation>
    <scope>NUCLEOTIDE SEQUENCE</scope>
    <source>
        <strain evidence="2">Orsay</strain>
    </source>
</reference>
<dbReference type="AlphaFoldDB" id="Q9UZV0"/>
<dbReference type="RefSeq" id="WP_010868163.1">
    <property type="nucleotide sequence ID" value="NC_000868.1"/>
</dbReference>
<dbReference type="HOGENOM" id="CLU_050006_7_2_2"/>
<evidence type="ECO:0000259" key="1">
    <source>
        <dbReference type="Pfam" id="PF01261"/>
    </source>
</evidence>
<dbReference type="eggNOG" id="arCOG01895">
    <property type="taxonomic scope" value="Archaea"/>
</dbReference>
<dbReference type="Gene3D" id="3.20.20.150">
    <property type="entry name" value="Divalent-metal-dependent TIM barrel enzymes"/>
    <property type="match status" value="1"/>
</dbReference>
<keyword evidence="4" id="KW-1185">Reference proteome</keyword>
<dbReference type="EMBL" id="AJ248286">
    <property type="protein sequence ID" value="CAB49956.1"/>
    <property type="molecule type" value="Genomic_DNA"/>
</dbReference>
<reference evidence="2 4" key="4">
    <citation type="journal article" date="2003" name="Mol. Microbiol.">
        <title>An integrated analysis of the genome of the hyperthermophilic archaeon Pyrococcus abyssi.</title>
        <authorList>
            <person name="Cohen G."/>
            <person name="Barbe V."/>
            <person name="Flament D."/>
            <person name="Galperin M."/>
            <person name="Heilig R."/>
            <person name="Ripp R."/>
            <person name="Lecompte O."/>
            <person name="Prieur D."/>
            <person name="Poch O."/>
            <person name="Quellerou J."/>
            <person name="Thierry J.C."/>
            <person name="Van der Oost J."/>
            <person name="Weissenbach J."/>
            <person name="Zivanovic Y."/>
            <person name="Forterre P."/>
        </authorList>
    </citation>
    <scope>NUCLEOTIDE SEQUENCE [LARGE SCALE GENOMIC DNA]</scope>
    <source>
        <strain evidence="4">GE5 / Orsay</strain>
        <strain evidence="2">Orsay</strain>
    </source>
</reference>